<dbReference type="AlphaFoldDB" id="A0A9X7PGR5"/>
<dbReference type="InterPro" id="IPR020841">
    <property type="entry name" value="PKS_Beta-ketoAc_synthase_dom"/>
</dbReference>
<proteinExistence type="inferred from homology"/>
<dbReference type="InterPro" id="IPR014030">
    <property type="entry name" value="Ketoacyl_synth_N"/>
</dbReference>
<evidence type="ECO:0000313" key="5">
    <source>
        <dbReference type="EMBL" id="PSJ27385.1"/>
    </source>
</evidence>
<sequence>MTSPARTPAVVVTGLGATTPLGGDTAATWAALLAGRSATAALTEEWAAGLPVRIAARAAAEPSLLLDRVEARRLDRAAQFCVVALREAWADAGFTGPAREPGEGEAAAPDAERVGVVIGSGIGGLHTVTGNYDQLRERGPRLVSPVALPMLMANSPAAQASMAIGARAALHAPSTACAAGAEAVAAGLDMIRLGRADVVVVGGADAAVHPLAIAGFANMGALSARHHDPAGASRPFDRSRDGFVMGEGAAVLVLESAEHARARGARVYCELAGAGLSADAHHMARPEPGGRGMASALRKALAEAGLAPADVAHVNAHATSTVGGDLVEGRAISAVLGPGAAPVSAVKSMTGHLLGAAGALGALTSVLALHRRVAPPTANLDVLDEGLDLDVVGSAPRPLPAGDAAVIANASGFGGHNVVLAFRPAA</sequence>
<dbReference type="GO" id="GO:0004315">
    <property type="term" value="F:3-oxoacyl-[acyl-carrier-protein] synthase activity"/>
    <property type="evidence" value="ECO:0007669"/>
    <property type="project" value="UniProtKB-EC"/>
</dbReference>
<dbReference type="SMART" id="SM00825">
    <property type="entry name" value="PKS_KS"/>
    <property type="match status" value="1"/>
</dbReference>
<dbReference type="Proteomes" id="UP000242427">
    <property type="component" value="Unassembled WGS sequence"/>
</dbReference>
<evidence type="ECO:0000313" key="6">
    <source>
        <dbReference type="Proteomes" id="UP000242427"/>
    </source>
</evidence>
<evidence type="ECO:0000256" key="1">
    <source>
        <dbReference type="ARBA" id="ARBA00008467"/>
    </source>
</evidence>
<evidence type="ECO:0000256" key="3">
    <source>
        <dbReference type="RuleBase" id="RU003694"/>
    </source>
</evidence>
<dbReference type="FunFam" id="3.40.47.10:FF:000018">
    <property type="entry name" value="3-oxoacyl-[acyl-carrier-protein] synthase 2"/>
    <property type="match status" value="1"/>
</dbReference>
<comment type="caution">
    <text evidence="5">The sequence shown here is derived from an EMBL/GenBank/DDBJ whole genome shotgun (WGS) entry which is preliminary data.</text>
</comment>
<dbReference type="PANTHER" id="PTHR11712:SF336">
    <property type="entry name" value="3-OXOACYL-[ACYL-CARRIER-PROTEIN] SYNTHASE, MITOCHONDRIAL"/>
    <property type="match status" value="1"/>
</dbReference>
<dbReference type="InterPro" id="IPR014031">
    <property type="entry name" value="Ketoacyl_synth_C"/>
</dbReference>
<dbReference type="EMBL" id="PXWG01000044">
    <property type="protein sequence ID" value="PSJ27385.1"/>
    <property type="molecule type" value="Genomic_DNA"/>
</dbReference>
<reference evidence="5 6" key="1">
    <citation type="submission" date="2018-03" db="EMBL/GenBank/DDBJ databases">
        <title>Chitinolytic properties of Streptosporangium nondiastaticum TBG75A20.</title>
        <authorList>
            <person name="Gayathri V."/>
            <person name="Shiburaj S."/>
        </authorList>
    </citation>
    <scope>NUCLEOTIDE SEQUENCE [LARGE SCALE GENOMIC DNA]</scope>
    <source>
        <strain evidence="5 6">TBG75A20</strain>
    </source>
</reference>
<dbReference type="InterPro" id="IPR000794">
    <property type="entry name" value="Beta-ketoacyl_synthase"/>
</dbReference>
<dbReference type="GO" id="GO:0005829">
    <property type="term" value="C:cytosol"/>
    <property type="evidence" value="ECO:0007669"/>
    <property type="project" value="TreeGrafter"/>
</dbReference>
<dbReference type="InterPro" id="IPR016039">
    <property type="entry name" value="Thiolase-like"/>
</dbReference>
<organism evidence="5 6">
    <name type="scientific">Streptosporangium nondiastaticum</name>
    <dbReference type="NCBI Taxonomy" id="35764"/>
    <lineage>
        <taxon>Bacteria</taxon>
        <taxon>Bacillati</taxon>
        <taxon>Actinomycetota</taxon>
        <taxon>Actinomycetes</taxon>
        <taxon>Streptosporangiales</taxon>
        <taxon>Streptosporangiaceae</taxon>
        <taxon>Streptosporangium</taxon>
    </lineage>
</organism>
<keyword evidence="2 3" id="KW-0808">Transferase</keyword>
<dbReference type="PROSITE" id="PS52004">
    <property type="entry name" value="KS3_2"/>
    <property type="match status" value="1"/>
</dbReference>
<protein>
    <submittedName>
        <fullName evidence="5">Beta-ketoacyl-[acyl-carrier-protein] synthase II</fullName>
        <ecNumber evidence="5">2.3.1.179</ecNumber>
    </submittedName>
</protein>
<dbReference type="EC" id="2.3.1.179" evidence="5"/>
<keyword evidence="6" id="KW-1185">Reference proteome</keyword>
<gene>
    <name evidence="5" type="ORF">B7P34_17995</name>
</gene>
<dbReference type="CDD" id="cd00834">
    <property type="entry name" value="KAS_I_II"/>
    <property type="match status" value="1"/>
</dbReference>
<keyword evidence="5" id="KW-0012">Acyltransferase</keyword>
<name>A0A9X7PGR5_9ACTN</name>
<evidence type="ECO:0000259" key="4">
    <source>
        <dbReference type="PROSITE" id="PS52004"/>
    </source>
</evidence>
<dbReference type="NCBIfam" id="NF005589">
    <property type="entry name" value="PRK07314.1"/>
    <property type="match status" value="1"/>
</dbReference>
<dbReference type="Pfam" id="PF02801">
    <property type="entry name" value="Ketoacyl-synt_C"/>
    <property type="match status" value="1"/>
</dbReference>
<evidence type="ECO:0000256" key="2">
    <source>
        <dbReference type="ARBA" id="ARBA00022679"/>
    </source>
</evidence>
<dbReference type="PANTHER" id="PTHR11712">
    <property type="entry name" value="POLYKETIDE SYNTHASE-RELATED"/>
    <property type="match status" value="1"/>
</dbReference>
<feature type="domain" description="Ketosynthase family 3 (KS3)" evidence="4">
    <location>
        <begin position="7"/>
        <end position="424"/>
    </location>
</feature>
<dbReference type="Gene3D" id="3.40.47.10">
    <property type="match status" value="1"/>
</dbReference>
<comment type="similarity">
    <text evidence="1 3">Belongs to the thiolase-like superfamily. Beta-ketoacyl-ACP synthases family.</text>
</comment>
<accession>A0A9X7PGR5</accession>
<dbReference type="SUPFAM" id="SSF53901">
    <property type="entry name" value="Thiolase-like"/>
    <property type="match status" value="2"/>
</dbReference>
<dbReference type="Pfam" id="PF00109">
    <property type="entry name" value="ketoacyl-synt"/>
    <property type="match status" value="1"/>
</dbReference>
<dbReference type="GO" id="GO:0006633">
    <property type="term" value="P:fatty acid biosynthetic process"/>
    <property type="evidence" value="ECO:0007669"/>
    <property type="project" value="TreeGrafter"/>
</dbReference>
<dbReference type="OrthoDB" id="9808669at2"/>
<dbReference type="RefSeq" id="WP_106677728.1">
    <property type="nucleotide sequence ID" value="NZ_PXWG01000044.1"/>
</dbReference>